<dbReference type="GO" id="GO:1990904">
    <property type="term" value="C:ribonucleoprotein complex"/>
    <property type="evidence" value="ECO:0007669"/>
    <property type="project" value="UniProtKB-KW"/>
</dbReference>
<keyword evidence="2 6" id="KW-0963">Cytoplasm</keyword>
<proteinExistence type="inferred from homology"/>
<dbReference type="GO" id="GO:0006397">
    <property type="term" value="P:mRNA processing"/>
    <property type="evidence" value="ECO:0007669"/>
    <property type="project" value="UniProtKB-UniRule"/>
</dbReference>
<dbReference type="Pfam" id="PF01423">
    <property type="entry name" value="LSM"/>
    <property type="match status" value="1"/>
</dbReference>
<dbReference type="CDD" id="cd01728">
    <property type="entry name" value="LSm1"/>
    <property type="match status" value="1"/>
</dbReference>
<evidence type="ECO:0000256" key="5">
    <source>
        <dbReference type="ARBA" id="ARBA00023274"/>
    </source>
</evidence>
<dbReference type="InterPro" id="IPR001163">
    <property type="entry name" value="Sm_dom_euk/arc"/>
</dbReference>
<comment type="function">
    <text evidence="6">Component of the cytoplasmic LSM1-LSM7 complex which is involved in mRNA degradation.</text>
</comment>
<dbReference type="SUPFAM" id="SSF50182">
    <property type="entry name" value="Sm-like ribonucleoproteins"/>
    <property type="match status" value="1"/>
</dbReference>
<reference evidence="9" key="1">
    <citation type="submission" date="2020-10" db="EMBL/GenBank/DDBJ databases">
        <title>Unveiling of a novel bifunctional photoreceptor, Dualchrome1, isolated from a cosmopolitan green alga.</title>
        <authorList>
            <person name="Suzuki S."/>
            <person name="Kawachi M."/>
        </authorList>
    </citation>
    <scope>NUCLEOTIDE SEQUENCE</scope>
    <source>
        <strain evidence="9">NIES 2893</strain>
    </source>
</reference>
<accession>A0A830HV73</accession>
<dbReference type="GO" id="GO:0000932">
    <property type="term" value="C:P-body"/>
    <property type="evidence" value="ECO:0007669"/>
    <property type="project" value="UniProtKB-SubCell"/>
</dbReference>
<evidence type="ECO:0000256" key="6">
    <source>
        <dbReference type="RuleBase" id="RU365047"/>
    </source>
</evidence>
<comment type="caution">
    <text evidence="9">The sequence shown here is derived from an EMBL/GenBank/DDBJ whole genome shotgun (WGS) entry which is preliminary data.</text>
</comment>
<gene>
    <name evidence="6" type="primary">LSM1</name>
    <name evidence="9" type="ORF">PPROV_000974200</name>
</gene>
<evidence type="ECO:0000256" key="7">
    <source>
        <dbReference type="SAM" id="MobiDB-lite"/>
    </source>
</evidence>
<sequence length="169" mass="18244">MAMESRAYNNAAQSPPPFPATANTDIAPDTGVMLERMPPPPGPPVDPPPPGSALVDEVDKRILVVLRDGRKILGILRSFDQFSNMVLVDACERVIVGDTFGDVPLGSYIVRGENLVLLGAVDEAESEAGPPGLRRLSADEIRVAEMAEKQSNSLKRTMLARFDFLDDLS</sequence>
<dbReference type="PANTHER" id="PTHR15588">
    <property type="entry name" value="LSM1"/>
    <property type="match status" value="1"/>
</dbReference>
<keyword evidence="3 6" id="KW-0507">mRNA processing</keyword>
<dbReference type="AlphaFoldDB" id="A0A830HV73"/>
<comment type="similarity">
    <text evidence="1 6">Belongs to the snRNP Sm proteins family.</text>
</comment>
<comment type="subcellular location">
    <subcellularLocation>
        <location evidence="6">Cytoplasm</location>
    </subcellularLocation>
    <subcellularLocation>
        <location evidence="6">Cytoplasm</location>
        <location evidence="6">P-body</location>
    </subcellularLocation>
</comment>
<dbReference type="GO" id="GO:0000290">
    <property type="term" value="P:deadenylation-dependent decapping of nuclear-transcribed mRNA"/>
    <property type="evidence" value="ECO:0007669"/>
    <property type="project" value="TreeGrafter"/>
</dbReference>
<organism evidence="9 10">
    <name type="scientific">Pycnococcus provasolii</name>
    <dbReference type="NCBI Taxonomy" id="41880"/>
    <lineage>
        <taxon>Eukaryota</taxon>
        <taxon>Viridiplantae</taxon>
        <taxon>Chlorophyta</taxon>
        <taxon>Pseudoscourfieldiophyceae</taxon>
        <taxon>Pseudoscourfieldiales</taxon>
        <taxon>Pycnococcaceae</taxon>
        <taxon>Pycnococcus</taxon>
    </lineage>
</organism>
<dbReference type="SMART" id="SM00651">
    <property type="entry name" value="Sm"/>
    <property type="match status" value="1"/>
</dbReference>
<dbReference type="OrthoDB" id="10263346at2759"/>
<dbReference type="InterPro" id="IPR010920">
    <property type="entry name" value="LSM_dom_sf"/>
</dbReference>
<dbReference type="PROSITE" id="PS52002">
    <property type="entry name" value="SM"/>
    <property type="match status" value="1"/>
</dbReference>
<dbReference type="Proteomes" id="UP000660262">
    <property type="component" value="Unassembled WGS sequence"/>
</dbReference>
<dbReference type="GO" id="GO:0003729">
    <property type="term" value="F:mRNA binding"/>
    <property type="evidence" value="ECO:0007669"/>
    <property type="project" value="TreeGrafter"/>
</dbReference>
<evidence type="ECO:0000259" key="8">
    <source>
        <dbReference type="PROSITE" id="PS52002"/>
    </source>
</evidence>
<dbReference type="InterPro" id="IPR044642">
    <property type="entry name" value="PTHR15588"/>
</dbReference>
<dbReference type="PANTHER" id="PTHR15588:SF8">
    <property type="entry name" value="U6 SNRNA-ASSOCIATED SM-LIKE PROTEIN LSM1"/>
    <property type="match status" value="1"/>
</dbReference>
<evidence type="ECO:0000256" key="2">
    <source>
        <dbReference type="ARBA" id="ARBA00022490"/>
    </source>
</evidence>
<dbReference type="Gene3D" id="2.30.30.100">
    <property type="match status" value="1"/>
</dbReference>
<evidence type="ECO:0000256" key="3">
    <source>
        <dbReference type="ARBA" id="ARBA00022664"/>
    </source>
</evidence>
<keyword evidence="4 6" id="KW-0694">RNA-binding</keyword>
<evidence type="ECO:0000256" key="4">
    <source>
        <dbReference type="ARBA" id="ARBA00022884"/>
    </source>
</evidence>
<protein>
    <recommendedName>
        <fullName evidence="6">U6 snRNA-associated Sm-like protein LSm1</fullName>
    </recommendedName>
</protein>
<evidence type="ECO:0000313" key="10">
    <source>
        <dbReference type="Proteomes" id="UP000660262"/>
    </source>
</evidence>
<evidence type="ECO:0000313" key="9">
    <source>
        <dbReference type="EMBL" id="GHP11012.1"/>
    </source>
</evidence>
<evidence type="ECO:0000256" key="1">
    <source>
        <dbReference type="ARBA" id="ARBA00006850"/>
    </source>
</evidence>
<dbReference type="EMBL" id="BNJQ01000032">
    <property type="protein sequence ID" value="GHP11012.1"/>
    <property type="molecule type" value="Genomic_DNA"/>
</dbReference>
<keyword evidence="5 6" id="KW-0687">Ribonucleoprotein</keyword>
<dbReference type="InterPro" id="IPR034104">
    <property type="entry name" value="Lsm1"/>
</dbReference>
<comment type="subunit">
    <text evidence="6">Component of the heptameric LSM1-LSM7 complex that forms a seven-membered ring structure with a donut shape.</text>
</comment>
<keyword evidence="10" id="KW-1185">Reference proteome</keyword>
<feature type="region of interest" description="Disordered" evidence="7">
    <location>
        <begin position="1"/>
        <end position="50"/>
    </location>
</feature>
<feature type="compositionally biased region" description="Pro residues" evidence="7">
    <location>
        <begin position="37"/>
        <end position="50"/>
    </location>
</feature>
<dbReference type="InterPro" id="IPR047575">
    <property type="entry name" value="Sm"/>
</dbReference>
<name>A0A830HV73_9CHLO</name>
<dbReference type="GO" id="GO:1990726">
    <property type="term" value="C:Lsm1-7-Pat1 complex"/>
    <property type="evidence" value="ECO:0007669"/>
    <property type="project" value="TreeGrafter"/>
</dbReference>
<feature type="domain" description="Sm" evidence="8">
    <location>
        <begin position="49"/>
        <end position="124"/>
    </location>
</feature>